<gene>
    <name evidence="1" type="ORF">N8T08_002229</name>
</gene>
<accession>A0ACC3B952</accession>
<protein>
    <submittedName>
        <fullName evidence="1">Uncharacterized protein</fullName>
    </submittedName>
</protein>
<dbReference type="EMBL" id="JAOPJF010000014">
    <property type="protein sequence ID" value="KAK1146903.1"/>
    <property type="molecule type" value="Genomic_DNA"/>
</dbReference>
<organism evidence="1 2">
    <name type="scientific">Aspergillus melleus</name>
    <dbReference type="NCBI Taxonomy" id="138277"/>
    <lineage>
        <taxon>Eukaryota</taxon>
        <taxon>Fungi</taxon>
        <taxon>Dikarya</taxon>
        <taxon>Ascomycota</taxon>
        <taxon>Pezizomycotina</taxon>
        <taxon>Eurotiomycetes</taxon>
        <taxon>Eurotiomycetidae</taxon>
        <taxon>Eurotiales</taxon>
        <taxon>Aspergillaceae</taxon>
        <taxon>Aspergillus</taxon>
        <taxon>Aspergillus subgen. Circumdati</taxon>
    </lineage>
</organism>
<name>A0ACC3B952_9EURO</name>
<comment type="caution">
    <text evidence="1">The sequence shown here is derived from an EMBL/GenBank/DDBJ whole genome shotgun (WGS) entry which is preliminary data.</text>
</comment>
<keyword evidence="2" id="KW-1185">Reference proteome</keyword>
<proteinExistence type="predicted"/>
<dbReference type="Proteomes" id="UP001177260">
    <property type="component" value="Unassembled WGS sequence"/>
</dbReference>
<evidence type="ECO:0000313" key="2">
    <source>
        <dbReference type="Proteomes" id="UP001177260"/>
    </source>
</evidence>
<evidence type="ECO:0000313" key="1">
    <source>
        <dbReference type="EMBL" id="KAK1146903.1"/>
    </source>
</evidence>
<sequence>MIPRLFKKRGLWNICPYQFLFLGDLLLLLYYLPIYFQSVKGSSPIKPGVDNQPIVIAVAIFAVLGGVFVTGLPAPAMLVGALLGTVGHGLFYTLEIDTPIQNGLNIAQASVDPEDLPAMTACLYYFQTVECAVECAFTDSSGQVAFVNQMLAKLASSAPGSRLGGSSFRWHFACW</sequence>
<reference evidence="1 2" key="1">
    <citation type="journal article" date="2023" name="ACS Omega">
        <title>Identification of the Neoaspergillic Acid Biosynthesis Gene Cluster by Establishing an In Vitro CRISPR-Ribonucleoprotein Genetic System in Aspergillus melleus.</title>
        <authorList>
            <person name="Yuan B."/>
            <person name="Grau M.F."/>
            <person name="Murata R.M."/>
            <person name="Torok T."/>
            <person name="Venkateswaran K."/>
            <person name="Stajich J.E."/>
            <person name="Wang C.C.C."/>
        </authorList>
    </citation>
    <scope>NUCLEOTIDE SEQUENCE [LARGE SCALE GENOMIC DNA]</scope>
    <source>
        <strain evidence="1 2">IMV 1140</strain>
    </source>
</reference>